<feature type="region of interest" description="Disordered" evidence="1">
    <location>
        <begin position="244"/>
        <end position="273"/>
    </location>
</feature>
<evidence type="ECO:0000256" key="1">
    <source>
        <dbReference type="SAM" id="MobiDB-lite"/>
    </source>
</evidence>
<dbReference type="EMBL" id="QZBU01004733">
    <property type="protein sequence ID" value="TIA05913.1"/>
    <property type="molecule type" value="Genomic_DNA"/>
</dbReference>
<sequence>MFTNHHVLRPYDNAMLTLDQARHLDREDSVVTHLSRTDREGTTWGYLGLIRETYDYLNELIEQRLVNPSSRAFQRLDSDTKNTILDQLWIGHHRLLQLKQMLADFNTSSPRECPFARLICSSGRSQAAYDDVISSEFSGNVTDMISMDYAFAQVSEEFWPFCINKILVHLSRTTGATYGMVQPNRRRSKRSHDDENNYEVTVTPIDKNSFSEEGDPGAAVVNGKGEMVGIIVSGKNFVTVEQDSIATPEKRTKSPLRKRAPTPPDVPTTASLTPRTPFEYTARKKWTEGFRQVTILPIAPMQADLWNRFGMRMELYRPSDEVRSRYPSKSTVRQEQFAAYPPRPKAHTLDTYAWYKKACEEGVFTQKEQHDWKSKVATEGISFGALTFRPGKIARTS</sequence>
<reference evidence="2 3" key="1">
    <citation type="submission" date="2018-10" db="EMBL/GenBank/DDBJ databases">
        <title>Fifty Aureobasidium pullulans genomes reveal a recombining polyextremotolerant generalist.</title>
        <authorList>
            <person name="Gostincar C."/>
            <person name="Turk M."/>
            <person name="Zajc J."/>
            <person name="Gunde-Cimerman N."/>
        </authorList>
    </citation>
    <scope>NUCLEOTIDE SEQUENCE [LARGE SCALE GENOMIC DNA]</scope>
    <source>
        <strain evidence="2 3">EXF-3380</strain>
    </source>
</reference>
<gene>
    <name evidence="2" type="ORF">D6C83_08749</name>
</gene>
<organism evidence="2 3">
    <name type="scientific">Aureobasidium pullulans</name>
    <name type="common">Black yeast</name>
    <name type="synonym">Pullularia pullulans</name>
    <dbReference type="NCBI Taxonomy" id="5580"/>
    <lineage>
        <taxon>Eukaryota</taxon>
        <taxon>Fungi</taxon>
        <taxon>Dikarya</taxon>
        <taxon>Ascomycota</taxon>
        <taxon>Pezizomycotina</taxon>
        <taxon>Dothideomycetes</taxon>
        <taxon>Dothideomycetidae</taxon>
        <taxon>Dothideales</taxon>
        <taxon>Saccotheciaceae</taxon>
        <taxon>Aureobasidium</taxon>
    </lineage>
</organism>
<comment type="caution">
    <text evidence="2">The sequence shown here is derived from an EMBL/GenBank/DDBJ whole genome shotgun (WGS) entry which is preliminary data.</text>
</comment>
<dbReference type="AlphaFoldDB" id="A0A4S9ZHW8"/>
<name>A0A4S9ZHW8_AURPU</name>
<dbReference type="Proteomes" id="UP000304947">
    <property type="component" value="Unassembled WGS sequence"/>
</dbReference>
<proteinExistence type="predicted"/>
<evidence type="ECO:0000313" key="3">
    <source>
        <dbReference type="Proteomes" id="UP000304947"/>
    </source>
</evidence>
<protein>
    <submittedName>
        <fullName evidence="2">Uncharacterized protein</fullName>
    </submittedName>
</protein>
<evidence type="ECO:0000313" key="2">
    <source>
        <dbReference type="EMBL" id="TIA05913.1"/>
    </source>
</evidence>
<accession>A0A4S9ZHW8</accession>